<dbReference type="InterPro" id="IPR036770">
    <property type="entry name" value="Ankyrin_rpt-contain_sf"/>
</dbReference>
<evidence type="ECO:0000256" key="4">
    <source>
        <dbReference type="ARBA" id="ARBA00023043"/>
    </source>
</evidence>
<dbReference type="PROSITE" id="PS50297">
    <property type="entry name" value="ANK_REP_REGION"/>
    <property type="match status" value="1"/>
</dbReference>
<dbReference type="Pfam" id="PF12796">
    <property type="entry name" value="Ank_2"/>
    <property type="match status" value="2"/>
</dbReference>
<keyword evidence="4 5" id="KW-0040">ANK repeat</keyword>
<dbReference type="AlphaFoldDB" id="A0AAD2CF21"/>
<dbReference type="GO" id="GO:0003676">
    <property type="term" value="F:nucleic acid binding"/>
    <property type="evidence" value="ECO:0007669"/>
    <property type="project" value="InterPro"/>
</dbReference>
<evidence type="ECO:0008006" key="9">
    <source>
        <dbReference type="Google" id="ProtNLM"/>
    </source>
</evidence>
<dbReference type="Proteomes" id="UP001295423">
    <property type="component" value="Unassembled WGS sequence"/>
</dbReference>
<feature type="repeat" description="ANK" evidence="5">
    <location>
        <begin position="310"/>
        <end position="342"/>
    </location>
</feature>
<evidence type="ECO:0000256" key="5">
    <source>
        <dbReference type="PROSITE-ProRule" id="PRU00023"/>
    </source>
</evidence>
<dbReference type="PROSITE" id="PS50088">
    <property type="entry name" value="ANK_REPEAT"/>
    <property type="match status" value="1"/>
</dbReference>
<keyword evidence="8" id="KW-1185">Reference proteome</keyword>
<dbReference type="Pfam" id="PF02536">
    <property type="entry name" value="mTERF"/>
    <property type="match status" value="1"/>
</dbReference>
<organism evidence="7 8">
    <name type="scientific">Cylindrotheca closterium</name>
    <dbReference type="NCBI Taxonomy" id="2856"/>
    <lineage>
        <taxon>Eukaryota</taxon>
        <taxon>Sar</taxon>
        <taxon>Stramenopiles</taxon>
        <taxon>Ochrophyta</taxon>
        <taxon>Bacillariophyta</taxon>
        <taxon>Bacillariophyceae</taxon>
        <taxon>Bacillariophycidae</taxon>
        <taxon>Bacillariales</taxon>
        <taxon>Bacillariaceae</taxon>
        <taxon>Cylindrotheca</taxon>
    </lineage>
</organism>
<dbReference type="InterPro" id="IPR003690">
    <property type="entry name" value="MTERF"/>
</dbReference>
<proteinExistence type="inferred from homology"/>
<dbReference type="SMART" id="SM00248">
    <property type="entry name" value="ANK"/>
    <property type="match status" value="5"/>
</dbReference>
<evidence type="ECO:0000313" key="8">
    <source>
        <dbReference type="Proteomes" id="UP001295423"/>
    </source>
</evidence>
<comment type="caution">
    <text evidence="7">The sequence shown here is derived from an EMBL/GenBank/DDBJ whole genome shotgun (WGS) entry which is preliminary data.</text>
</comment>
<gene>
    <name evidence="7" type="ORF">CYCCA115_LOCUS1921</name>
</gene>
<keyword evidence="2" id="KW-0677">Repeat</keyword>
<dbReference type="PANTHER" id="PTHR24180">
    <property type="entry name" value="CYCLIN-DEPENDENT KINASE INHIBITOR 2C-RELATED"/>
    <property type="match status" value="1"/>
</dbReference>
<name>A0AAD2CF21_9STRA</name>
<dbReference type="InterPro" id="IPR051637">
    <property type="entry name" value="Ank_repeat_dom-contain_49"/>
</dbReference>
<evidence type="ECO:0000256" key="3">
    <source>
        <dbReference type="ARBA" id="ARBA00022946"/>
    </source>
</evidence>
<dbReference type="Gene3D" id="1.25.40.20">
    <property type="entry name" value="Ankyrin repeat-containing domain"/>
    <property type="match status" value="1"/>
</dbReference>
<reference evidence="7" key="1">
    <citation type="submission" date="2023-08" db="EMBL/GenBank/DDBJ databases">
        <authorList>
            <person name="Audoor S."/>
            <person name="Bilcke G."/>
        </authorList>
    </citation>
    <scope>NUCLEOTIDE SEQUENCE</scope>
</reference>
<evidence type="ECO:0000256" key="6">
    <source>
        <dbReference type="SAM" id="MobiDB-lite"/>
    </source>
</evidence>
<accession>A0AAD2CF21</accession>
<keyword evidence="3" id="KW-0809">Transit peptide</keyword>
<dbReference type="SMART" id="SM00733">
    <property type="entry name" value="Mterf"/>
    <property type="match status" value="2"/>
</dbReference>
<evidence type="ECO:0000313" key="7">
    <source>
        <dbReference type="EMBL" id="CAJ1930380.1"/>
    </source>
</evidence>
<dbReference type="InterPro" id="IPR002110">
    <property type="entry name" value="Ankyrin_rpt"/>
</dbReference>
<protein>
    <recommendedName>
        <fullName evidence="9">Calmodulin</fullName>
    </recommendedName>
</protein>
<comment type="similarity">
    <text evidence="1">Belongs to the mTERF family.</text>
</comment>
<dbReference type="EMBL" id="CAKOGP040000113">
    <property type="protein sequence ID" value="CAJ1930380.1"/>
    <property type="molecule type" value="Genomic_DNA"/>
</dbReference>
<evidence type="ECO:0000256" key="1">
    <source>
        <dbReference type="ARBA" id="ARBA00007692"/>
    </source>
</evidence>
<evidence type="ECO:0000256" key="2">
    <source>
        <dbReference type="ARBA" id="ARBA00022737"/>
    </source>
</evidence>
<dbReference type="SUPFAM" id="SSF48403">
    <property type="entry name" value="Ankyrin repeat"/>
    <property type="match status" value="1"/>
</dbReference>
<dbReference type="PANTHER" id="PTHR24180:SF45">
    <property type="entry name" value="POLY [ADP-RIBOSE] POLYMERASE TANKYRASE"/>
    <property type="match status" value="1"/>
</dbReference>
<dbReference type="InterPro" id="IPR038538">
    <property type="entry name" value="MTERF_sf"/>
</dbReference>
<sequence>MESSLMPDIRPHEQRANGPRLARRMNHRYKYLFRQPQDPKIQSMTSLEYLSQYYSEDTILQMNASFPPLLGLNASRHLHPKVRFLQETMGLNDLTSSDFHKNIPPQFFGARLERTIAPKHAFLVYKGLPHGLELILDQTRFQQFLLSSRKTKRFCALCNQWRDNSKDAMITPKQIDAFVAMFGRGALAASRDELCQFNNTWPLEHINVTSAEILDVLIQHGANPLERDNRGVSLLHWAAGTGNMDAVSLLVEYFPKQVLELTERDGATPLHWAVAGANAKEFGTGGHIDVCHYILSCGDPKTLVNQLTYDGNSPLMWASWSGTLDTVKLMVRHRADFQIANRNGCTCAHWAASGGNLQICKYLKNTVGVDFYQPNHGGNTPMTHAVAFGRVEIVKWLREQASDSEDDIAASLAEDFCNWTDGDVKRQQVLQLFRDDYWDASETSKASEGDEYYDEDL</sequence>
<feature type="region of interest" description="Disordered" evidence="6">
    <location>
        <begin position="1"/>
        <end position="21"/>
    </location>
</feature>
<dbReference type="Gene3D" id="1.25.70.10">
    <property type="entry name" value="Transcription termination factor 3, mitochondrial"/>
    <property type="match status" value="1"/>
</dbReference>